<keyword evidence="3" id="KW-1185">Reference proteome</keyword>
<dbReference type="AlphaFoldDB" id="A0A0M6WMB2"/>
<protein>
    <submittedName>
        <fullName evidence="2">Stage IV sporulation protein B</fullName>
    </submittedName>
</protein>
<dbReference type="Proteomes" id="UP000049979">
    <property type="component" value="Unassembled WGS sequence"/>
</dbReference>
<proteinExistence type="predicted"/>
<dbReference type="EMBL" id="CVRR01000019">
    <property type="protein sequence ID" value="CRL37688.1"/>
    <property type="molecule type" value="Genomic_DNA"/>
</dbReference>
<evidence type="ECO:0000313" key="2">
    <source>
        <dbReference type="EMBL" id="CRL37688.1"/>
    </source>
</evidence>
<dbReference type="Gene3D" id="2.30.42.10">
    <property type="match status" value="1"/>
</dbReference>
<gene>
    <name evidence="2" type="ORF">M72_04591</name>
</gene>
<dbReference type="InterPro" id="IPR014219">
    <property type="entry name" value="SpoIVB"/>
</dbReference>
<dbReference type="InterPro" id="IPR008763">
    <property type="entry name" value="Peptidase_S55"/>
</dbReference>
<feature type="domain" description="Peptidase S55" evidence="1">
    <location>
        <begin position="197"/>
        <end position="430"/>
    </location>
</feature>
<reference evidence="3" key="1">
    <citation type="submission" date="2015-05" db="EMBL/GenBank/DDBJ databases">
        <authorList>
            <consortium name="Pathogen Informatics"/>
        </authorList>
    </citation>
    <scope>NUCLEOTIDE SEQUENCE [LARGE SCALE GENOMIC DNA]</scope>
    <source>
        <strain evidence="3">M72</strain>
    </source>
</reference>
<evidence type="ECO:0000313" key="3">
    <source>
        <dbReference type="Proteomes" id="UP000049979"/>
    </source>
</evidence>
<dbReference type="OrthoDB" id="9765242at2"/>
<name>A0A0M6WMB2_9FIRM</name>
<dbReference type="SUPFAM" id="SSF50156">
    <property type="entry name" value="PDZ domain-like"/>
    <property type="match status" value="1"/>
</dbReference>
<dbReference type="RefSeq" id="WP_055067742.1">
    <property type="nucleotide sequence ID" value="NZ_CP173697.1"/>
</dbReference>
<sequence>MRSFYMRIFKNIICIYVLALCCFAYATMIHAIPDHVYVQEGQKLELDKKIPVTLAMSTKPQSVMAQIGERTFQAMKQERAVETCSQLKQGEYTLTCYLFGILPMKEVQVSVVNGKSLYVSGQVVGIYGAAQGVLVLGSGPVETVDGSSRQPAEHIVFPGDYITAVNGKAVTKKEELMERINQYGEQPVVLTLWRGAEQIQVSVEPVEAAEHKGYRLGLWVKDDMAGIGTLTYFDQDGNFGALGHGIGNGQTKDLLRLSDGRLYKAQVLGIKKGVRGTPGELEGVVYYGKDNQIGEVSSNTQIGIYGTLTKNFREEKKNESLLCPVGYKQEIQTKDAVILSDASGELQSYRIVIDDLDYTPGDKNKGIRFHVEDENLLKLTGGIVQGLSGSPILQDGKLIGAVTHVLVNDPTKGYGIFVEEMTANKIGQKT</sequence>
<evidence type="ECO:0000259" key="1">
    <source>
        <dbReference type="PROSITE" id="PS51494"/>
    </source>
</evidence>
<dbReference type="STRING" id="301302.ERS852420_00728"/>
<dbReference type="InterPro" id="IPR036034">
    <property type="entry name" value="PDZ_sf"/>
</dbReference>
<accession>A0A0M6WMB2</accession>
<dbReference type="Pfam" id="PF05580">
    <property type="entry name" value="Peptidase_S55"/>
    <property type="match status" value="1"/>
</dbReference>
<dbReference type="PROSITE" id="PS51494">
    <property type="entry name" value="SPOIVB"/>
    <property type="match status" value="1"/>
</dbReference>
<dbReference type="GeneID" id="99746048"/>
<dbReference type="NCBIfam" id="TIGR02860">
    <property type="entry name" value="spore_IV_B"/>
    <property type="match status" value="1"/>
</dbReference>
<organism evidence="2 3">
    <name type="scientific">Roseburia faecis</name>
    <dbReference type="NCBI Taxonomy" id="301302"/>
    <lineage>
        <taxon>Bacteria</taxon>
        <taxon>Bacillati</taxon>
        <taxon>Bacillota</taxon>
        <taxon>Clostridia</taxon>
        <taxon>Lachnospirales</taxon>
        <taxon>Lachnospiraceae</taxon>
        <taxon>Roseburia</taxon>
    </lineage>
</organism>